<evidence type="ECO:0008006" key="3">
    <source>
        <dbReference type="Google" id="ProtNLM"/>
    </source>
</evidence>
<dbReference type="EMBL" id="CANHGI010000003">
    <property type="protein sequence ID" value="CAI5444058.1"/>
    <property type="molecule type" value="Genomic_DNA"/>
</dbReference>
<accession>A0A9P1IGC2</accession>
<comment type="caution">
    <text evidence="1">The sequence shown here is derived from an EMBL/GenBank/DDBJ whole genome shotgun (WGS) entry which is preliminary data.</text>
</comment>
<evidence type="ECO:0000313" key="2">
    <source>
        <dbReference type="Proteomes" id="UP001152747"/>
    </source>
</evidence>
<sequence>MIAHSERRSVDDYYDIPRGEECKQLVEQLNRNLFTINSGLQGTLKQMTHLDSRIGHEIVSLSSCLQENLSKCTTSYAPHEEQLVQLDTAKRNLKKLTSLLEARAIFDSEDGQTEKLKNRAIDDSLLPTLVAIGENLRIIRELGAKPRFDAESFHQTKDRYLTWKGTEFAMKFDGGLDEIYEAFATLNSVEDFYRLYQYHIDQSLSSLLQKVSAPELDEKPKSIKIWGQQFLAQAAEHFRAHLASICKYCDENEGFEKLLEAWKTFLKNGQMEKVMEMAMDEYLDYQLLNDLKSLLIDSEEDSTESPENIEKILISGILESAKSPLASKLSKMLENPPFNFAKIVEISTNLENFLYFLREISHQIREIYGESQEKSQEYLKSQILRPIFTDYVQKLGRMEENSAKFEEFLERIALGGQMLLILEEYQEQIGFSNENEVKMARKWMGERVKMAIRASHRFVTDKMPNHGSEVYHEEMDNFPKSALPTPQDFVVTATQNLLHLLRFWEETLANETAKMAISEYFKQKSENPAENRSSAENLEDEVLFSAILDKIAAFVVKKLLQSINDVWKSKEQPGKKLSKNLMKEFLCDAEYLRDALIDLRAGTHENLDSTIEKLREQIKNM</sequence>
<name>A0A9P1IGC2_9PELO</name>
<gene>
    <name evidence="1" type="ORF">CAMP_LOCUS6695</name>
</gene>
<protein>
    <recommendedName>
        <fullName evidence="3">Component of oligomeric Golgi complex 7</fullName>
    </recommendedName>
</protein>
<evidence type="ECO:0000313" key="1">
    <source>
        <dbReference type="EMBL" id="CAI5444058.1"/>
    </source>
</evidence>
<proteinExistence type="predicted"/>
<keyword evidence="2" id="KW-1185">Reference proteome</keyword>
<dbReference type="Proteomes" id="UP001152747">
    <property type="component" value="Unassembled WGS sequence"/>
</dbReference>
<dbReference type="AlphaFoldDB" id="A0A9P1IGC2"/>
<organism evidence="1 2">
    <name type="scientific">Caenorhabditis angaria</name>
    <dbReference type="NCBI Taxonomy" id="860376"/>
    <lineage>
        <taxon>Eukaryota</taxon>
        <taxon>Metazoa</taxon>
        <taxon>Ecdysozoa</taxon>
        <taxon>Nematoda</taxon>
        <taxon>Chromadorea</taxon>
        <taxon>Rhabditida</taxon>
        <taxon>Rhabditina</taxon>
        <taxon>Rhabditomorpha</taxon>
        <taxon>Rhabditoidea</taxon>
        <taxon>Rhabditidae</taxon>
        <taxon>Peloderinae</taxon>
        <taxon>Caenorhabditis</taxon>
    </lineage>
</organism>
<reference evidence="1" key="1">
    <citation type="submission" date="2022-11" db="EMBL/GenBank/DDBJ databases">
        <authorList>
            <person name="Kikuchi T."/>
        </authorList>
    </citation>
    <scope>NUCLEOTIDE SEQUENCE</scope>
    <source>
        <strain evidence="1">PS1010</strain>
    </source>
</reference>
<dbReference type="OrthoDB" id="5780193at2759"/>